<name>A5AWF0_VITVI</name>
<dbReference type="AlphaFoldDB" id="A5AWF0"/>
<dbReference type="EMBL" id="AM438067">
    <property type="protein sequence ID" value="CAN69450.1"/>
    <property type="molecule type" value="Genomic_DNA"/>
</dbReference>
<proteinExistence type="predicted"/>
<dbReference type="ExpressionAtlas" id="A5AWF0">
    <property type="expression patterns" value="baseline and differential"/>
</dbReference>
<gene>
    <name evidence="1" type="ORF">VITISV_040942</name>
</gene>
<accession>A5AWF0</accession>
<reference evidence="1" key="1">
    <citation type="journal article" date="2007" name="PLoS ONE">
        <title>The first genome sequence of an elite grapevine cultivar (Pinot noir Vitis vinifera L.): coping with a highly heterozygous genome.</title>
        <authorList>
            <person name="Velasco R."/>
            <person name="Zharkikh A."/>
            <person name="Troggio M."/>
            <person name="Cartwright D.A."/>
            <person name="Cestaro A."/>
            <person name="Pruss D."/>
            <person name="Pindo M."/>
            <person name="FitzGerald L.M."/>
            <person name="Vezzulli S."/>
            <person name="Reid J."/>
            <person name="Malacarne G."/>
            <person name="Iliev D."/>
            <person name="Coppola G."/>
            <person name="Wardell B."/>
            <person name="Micheletti D."/>
            <person name="Macalma T."/>
            <person name="Facci M."/>
            <person name="Mitchell J.T."/>
            <person name="Perazzolli M."/>
            <person name="Eldredge G."/>
            <person name="Gatto P."/>
            <person name="Oyzerski R."/>
            <person name="Moretto M."/>
            <person name="Gutin N."/>
            <person name="Stefanini M."/>
            <person name="Chen Y."/>
            <person name="Segala C."/>
            <person name="Davenport C."/>
            <person name="Dematte L."/>
            <person name="Mraz A."/>
            <person name="Battilana J."/>
            <person name="Stormo K."/>
            <person name="Costa F."/>
            <person name="Tao Q."/>
            <person name="Si-Ammour A."/>
            <person name="Harkins T."/>
            <person name="Lackey A."/>
            <person name="Perbost C."/>
            <person name="Taillon B."/>
            <person name="Stella A."/>
            <person name="Solovyev V."/>
            <person name="Fawcett J.A."/>
            <person name="Sterck L."/>
            <person name="Vandepoele K."/>
            <person name="Grando S.M."/>
            <person name="Toppo S."/>
            <person name="Moser C."/>
            <person name="Lanchbury J."/>
            <person name="Bogden R."/>
            <person name="Skolnick M."/>
            <person name="Sgaramella V."/>
            <person name="Bhatnagar S.K."/>
            <person name="Fontana P."/>
            <person name="Gutin A."/>
            <person name="Van de Peer Y."/>
            <person name="Salamini F."/>
            <person name="Viola R."/>
        </authorList>
    </citation>
    <scope>NUCLEOTIDE SEQUENCE</scope>
</reference>
<organism evidence="1">
    <name type="scientific">Vitis vinifera</name>
    <name type="common">Grape</name>
    <dbReference type="NCBI Taxonomy" id="29760"/>
    <lineage>
        <taxon>Eukaryota</taxon>
        <taxon>Viridiplantae</taxon>
        <taxon>Streptophyta</taxon>
        <taxon>Embryophyta</taxon>
        <taxon>Tracheophyta</taxon>
        <taxon>Spermatophyta</taxon>
        <taxon>Magnoliopsida</taxon>
        <taxon>eudicotyledons</taxon>
        <taxon>Gunneridae</taxon>
        <taxon>Pentapetalae</taxon>
        <taxon>rosids</taxon>
        <taxon>Vitales</taxon>
        <taxon>Vitaceae</taxon>
        <taxon>Viteae</taxon>
        <taxon>Vitis</taxon>
    </lineage>
</organism>
<protein>
    <submittedName>
        <fullName evidence="1">Uncharacterized protein</fullName>
    </submittedName>
</protein>
<evidence type="ECO:0000313" key="1">
    <source>
        <dbReference type="EMBL" id="CAN69450.1"/>
    </source>
</evidence>
<sequence>MGDSHSNEIMWVEEAPHNSNGIAVTLVLSASVLYSREHIFAISQKPQHLQSYRARFSRDYVFDCSWSFSRKTIRTVVDDEDDGDFQMPDLRERIKGSSASVLNMFNGDLGLRRFSGGSCFNGIKGFIILPE</sequence>